<dbReference type="InterPro" id="IPR052061">
    <property type="entry name" value="PTE-AB_protein"/>
</dbReference>
<dbReference type="Proteomes" id="UP000007963">
    <property type="component" value="Unassembled WGS sequence"/>
</dbReference>
<dbReference type="VEuPathDB" id="FungiDB:ATEG_00892"/>
<reference evidence="3" key="1">
    <citation type="submission" date="2005-09" db="EMBL/GenBank/DDBJ databases">
        <title>Annotation of the Aspergillus terreus NIH2624 genome.</title>
        <authorList>
            <person name="Birren B.W."/>
            <person name="Lander E.S."/>
            <person name="Galagan J.E."/>
            <person name="Nusbaum C."/>
            <person name="Devon K."/>
            <person name="Henn M."/>
            <person name="Ma L.-J."/>
            <person name="Jaffe D.B."/>
            <person name="Butler J."/>
            <person name="Alvarez P."/>
            <person name="Gnerre S."/>
            <person name="Grabherr M."/>
            <person name="Kleber M."/>
            <person name="Mauceli E.W."/>
            <person name="Brockman W."/>
            <person name="Rounsley S."/>
            <person name="Young S.K."/>
            <person name="LaButti K."/>
            <person name="Pushparaj V."/>
            <person name="DeCaprio D."/>
            <person name="Crawford M."/>
            <person name="Koehrsen M."/>
            <person name="Engels R."/>
            <person name="Montgomery P."/>
            <person name="Pearson M."/>
            <person name="Howarth C."/>
            <person name="Larson L."/>
            <person name="Luoma S."/>
            <person name="White J."/>
            <person name="Alvarado L."/>
            <person name="Kodira C.D."/>
            <person name="Zeng Q."/>
            <person name="Oleary S."/>
            <person name="Yandava C."/>
            <person name="Denning D.W."/>
            <person name="Nierman W.C."/>
            <person name="Milne T."/>
            <person name="Madden K."/>
        </authorList>
    </citation>
    <scope>NUCLEOTIDE SEQUENCE [LARGE SCALE GENOMIC DNA]</scope>
    <source>
        <strain evidence="3">NIH 2624 / FGSC A1156</strain>
    </source>
</reference>
<dbReference type="InterPro" id="IPR006683">
    <property type="entry name" value="Thioestr_dom"/>
</dbReference>
<dbReference type="RefSeq" id="XP_001210978.1">
    <property type="nucleotide sequence ID" value="XM_001210978.1"/>
</dbReference>
<evidence type="ECO:0000313" key="2">
    <source>
        <dbReference type="EMBL" id="EAU39538.1"/>
    </source>
</evidence>
<evidence type="ECO:0000313" key="3">
    <source>
        <dbReference type="Proteomes" id="UP000007963"/>
    </source>
</evidence>
<accession>Q0CZJ2</accession>
<dbReference type="SUPFAM" id="SSF54637">
    <property type="entry name" value="Thioesterase/thiol ester dehydrase-isomerase"/>
    <property type="match status" value="1"/>
</dbReference>
<name>Q0CZJ2_ASPTN</name>
<dbReference type="Pfam" id="PF03061">
    <property type="entry name" value="4HBT"/>
    <property type="match status" value="1"/>
</dbReference>
<dbReference type="OMA" id="MPFARPY"/>
<dbReference type="CDD" id="cd03443">
    <property type="entry name" value="PaaI_thioesterase"/>
    <property type="match status" value="1"/>
</dbReference>
<dbReference type="PANTHER" id="PTHR47260:SF3">
    <property type="entry name" value="THIOESTERASE FAMILY PROTEIN (AFU_ORTHOLOGUE AFUA_7G03960)"/>
    <property type="match status" value="1"/>
</dbReference>
<sequence>MKEPKSYDWDNYLDFLREVPVPADALSFFLARPSARPYNPPTYHPIPWLSRHDKGDNTTDTLFSQALNSPNTIPRVLALLRADLLEPSTPVPGGTTTSPEEDAGTDDTPHQVLFVQLGTGLNGFTDTVHGGVLAALVDEALSTCVEAVRQRDAGESKAKLFTANLNVSYRAPVYSPAVILVKTWLRRREGRKWLLEAQVVTEEGKTLIDRGLCTYCTYYDCIMGFTLDAP</sequence>
<dbReference type="GeneID" id="4355653"/>
<feature type="domain" description="Thioesterase" evidence="1">
    <location>
        <begin position="127"/>
        <end position="207"/>
    </location>
</feature>
<dbReference type="InterPro" id="IPR029069">
    <property type="entry name" value="HotDog_dom_sf"/>
</dbReference>
<dbReference type="AlphaFoldDB" id="Q0CZJ2"/>
<dbReference type="eggNOG" id="KOG4781">
    <property type="taxonomic scope" value="Eukaryota"/>
</dbReference>
<dbReference type="Gene3D" id="3.10.129.10">
    <property type="entry name" value="Hotdog Thioesterase"/>
    <property type="match status" value="1"/>
</dbReference>
<dbReference type="EMBL" id="CH476594">
    <property type="protein sequence ID" value="EAU39538.1"/>
    <property type="molecule type" value="Genomic_DNA"/>
</dbReference>
<evidence type="ECO:0000259" key="1">
    <source>
        <dbReference type="Pfam" id="PF03061"/>
    </source>
</evidence>
<gene>
    <name evidence="2" type="ORF">ATEG_00892</name>
</gene>
<protein>
    <recommendedName>
        <fullName evidence="1">Thioesterase domain-containing protein</fullName>
    </recommendedName>
</protein>
<dbReference type="PANTHER" id="PTHR47260">
    <property type="entry name" value="UPF0644 PROTEIN PB2B4.06"/>
    <property type="match status" value="1"/>
</dbReference>
<dbReference type="HOGENOM" id="CLU_052827_4_0_1"/>
<proteinExistence type="predicted"/>
<dbReference type="OrthoDB" id="506431at2759"/>
<organism evidence="2 3">
    <name type="scientific">Aspergillus terreus (strain NIH 2624 / FGSC A1156)</name>
    <dbReference type="NCBI Taxonomy" id="341663"/>
    <lineage>
        <taxon>Eukaryota</taxon>
        <taxon>Fungi</taxon>
        <taxon>Dikarya</taxon>
        <taxon>Ascomycota</taxon>
        <taxon>Pezizomycotina</taxon>
        <taxon>Eurotiomycetes</taxon>
        <taxon>Eurotiomycetidae</taxon>
        <taxon>Eurotiales</taxon>
        <taxon>Aspergillaceae</taxon>
        <taxon>Aspergillus</taxon>
        <taxon>Aspergillus subgen. Circumdati</taxon>
    </lineage>
</organism>